<dbReference type="GO" id="GO:0004519">
    <property type="term" value="F:endonuclease activity"/>
    <property type="evidence" value="ECO:0007669"/>
    <property type="project" value="UniProtKB-KW"/>
</dbReference>
<dbReference type="CDD" id="cd00090">
    <property type="entry name" value="HTH_ARSR"/>
    <property type="match status" value="1"/>
</dbReference>
<dbReference type="OrthoDB" id="21336at10239"/>
<dbReference type="Proteomes" id="UP000002234">
    <property type="component" value="Segment"/>
</dbReference>
<feature type="domain" description="HNH nuclease" evidence="1">
    <location>
        <begin position="52"/>
        <end position="100"/>
    </location>
</feature>
<keyword evidence="3" id="KW-1185">Reference proteome</keyword>
<dbReference type="Gene3D" id="1.10.10.60">
    <property type="entry name" value="Homeodomain-like"/>
    <property type="match status" value="1"/>
</dbReference>
<sequence length="162" mass="18794">MEWKTINFIYGFENLYEVNKLGQVRRIDSQKILKPTLNNTGYHTVHLSSGKKRKRIGISILVAKAFIPNPENKPEVDHIDTNRTNNHISNLRWVTRQENMDNPLTLKHLEVNKGNKYSDKGYRDDILSLREKGMSYDEIAKTLNCSKSTVHYHIKGKGNENN</sequence>
<dbReference type="GO" id="GO:0016788">
    <property type="term" value="F:hydrolase activity, acting on ester bonds"/>
    <property type="evidence" value="ECO:0007669"/>
    <property type="project" value="InterPro"/>
</dbReference>
<keyword evidence="2" id="KW-0378">Hydrolase</keyword>
<evidence type="ECO:0000313" key="2">
    <source>
        <dbReference type="EMBL" id="ADM73646.1"/>
    </source>
</evidence>
<dbReference type="InterPro" id="IPR025246">
    <property type="entry name" value="IS30-like_HTH"/>
</dbReference>
<proteinExistence type="predicted"/>
<name>E0YIX5_9CAUD</name>
<protein>
    <submittedName>
        <fullName evidence="2">Putative HNH endonuclease</fullName>
    </submittedName>
</protein>
<dbReference type="EMBL" id="HM029250">
    <property type="protein sequence ID" value="ADM73646.1"/>
    <property type="molecule type" value="Genomic_DNA"/>
</dbReference>
<dbReference type="SUPFAM" id="SSF54060">
    <property type="entry name" value="His-Me finger endonucleases"/>
    <property type="match status" value="1"/>
</dbReference>
<dbReference type="GeneID" id="10358822"/>
<dbReference type="KEGG" id="vg:10358822"/>
<organism evidence="2 3">
    <name type="scientific">Lactococcus phage 949</name>
    <dbReference type="NCBI Taxonomy" id="881953"/>
    <lineage>
        <taxon>Viruses</taxon>
        <taxon>Duplodnaviria</taxon>
        <taxon>Heunggongvirae</taxon>
        <taxon>Uroviricota</taxon>
        <taxon>Caudoviricetes</taxon>
        <taxon>Audreyjarvisvirus</taxon>
        <taxon>Audreyjarvisvirus av949</taxon>
    </lineage>
</organism>
<reference evidence="2 3" key="1">
    <citation type="journal article" date="2010" name="Appl. Environ. Microbiol.">
        <title>Characterization of Lactococcus lactis phage 949 and comparison with other lactococcal phages.</title>
        <authorList>
            <person name="Samson J.E."/>
            <person name="Moineau S."/>
        </authorList>
    </citation>
    <scope>NUCLEOTIDE SEQUENCE [LARGE SCALE GENOMIC DNA]</scope>
</reference>
<dbReference type="Pfam" id="PF13936">
    <property type="entry name" value="HTH_38"/>
    <property type="match status" value="1"/>
</dbReference>
<keyword evidence="2" id="KW-0255">Endonuclease</keyword>
<dbReference type="InterPro" id="IPR010902">
    <property type="entry name" value="NUMOD4"/>
</dbReference>
<evidence type="ECO:0000259" key="1">
    <source>
        <dbReference type="SMART" id="SM00507"/>
    </source>
</evidence>
<dbReference type="InterPro" id="IPR044925">
    <property type="entry name" value="His-Me_finger_sf"/>
</dbReference>
<dbReference type="Pfam" id="PF07463">
    <property type="entry name" value="NUMOD4"/>
    <property type="match status" value="1"/>
</dbReference>
<evidence type="ECO:0000313" key="3">
    <source>
        <dbReference type="Proteomes" id="UP000002234"/>
    </source>
</evidence>
<dbReference type="Pfam" id="PF13392">
    <property type="entry name" value="HNH_3"/>
    <property type="match status" value="1"/>
</dbReference>
<keyword evidence="2" id="KW-0540">Nuclease</keyword>
<accession>E0YIX5</accession>
<dbReference type="RefSeq" id="YP_004306248.1">
    <property type="nucleotide sequence ID" value="NC_015263.1"/>
</dbReference>
<dbReference type="InterPro" id="IPR011991">
    <property type="entry name" value="ArsR-like_HTH"/>
</dbReference>
<dbReference type="InterPro" id="IPR003615">
    <property type="entry name" value="HNH_nuc"/>
</dbReference>
<dbReference type="Gene3D" id="3.90.75.20">
    <property type="match status" value="1"/>
</dbReference>
<dbReference type="SMART" id="SM00507">
    <property type="entry name" value="HNHc"/>
    <property type="match status" value="1"/>
</dbReference>